<dbReference type="InterPro" id="IPR001584">
    <property type="entry name" value="Integrase_cat-core"/>
</dbReference>
<accession>A0A2C9DAK7</accession>
<dbReference type="InterPro" id="IPR012337">
    <property type="entry name" value="RNaseH-like_sf"/>
</dbReference>
<dbReference type="InterPro" id="IPR036397">
    <property type="entry name" value="RNaseH_sf"/>
</dbReference>
<dbReference type="KEGG" id="hdi:HDIA_3755"/>
<dbReference type="GO" id="GO:0003676">
    <property type="term" value="F:nucleic acid binding"/>
    <property type="evidence" value="ECO:0007669"/>
    <property type="project" value="InterPro"/>
</dbReference>
<feature type="domain" description="Integrase catalytic" evidence="1">
    <location>
        <begin position="1"/>
        <end position="136"/>
    </location>
</feature>
<proteinExistence type="predicted"/>
<dbReference type="Gene3D" id="3.30.420.10">
    <property type="entry name" value="Ribonuclease H-like superfamily/Ribonuclease H"/>
    <property type="match status" value="1"/>
</dbReference>
<dbReference type="PANTHER" id="PTHR47515:SF1">
    <property type="entry name" value="BLR2054 PROTEIN"/>
    <property type="match status" value="1"/>
</dbReference>
<dbReference type="PROSITE" id="PS50994">
    <property type="entry name" value="INTEGRASE"/>
    <property type="match status" value="1"/>
</dbReference>
<organism evidence="2 3">
    <name type="scientific">Hartmannibacter diazotrophicus</name>
    <dbReference type="NCBI Taxonomy" id="1482074"/>
    <lineage>
        <taxon>Bacteria</taxon>
        <taxon>Pseudomonadati</taxon>
        <taxon>Pseudomonadota</taxon>
        <taxon>Alphaproteobacteria</taxon>
        <taxon>Hyphomicrobiales</taxon>
        <taxon>Pleomorphomonadaceae</taxon>
        <taxon>Hartmannibacter</taxon>
    </lineage>
</organism>
<evidence type="ECO:0000259" key="1">
    <source>
        <dbReference type="PROSITE" id="PS50994"/>
    </source>
</evidence>
<protein>
    <submittedName>
        <fullName evidence="2">Putative transposase OrfB</fullName>
    </submittedName>
</protein>
<dbReference type="SUPFAM" id="SSF53098">
    <property type="entry name" value="Ribonuclease H-like"/>
    <property type="match status" value="1"/>
</dbReference>
<dbReference type="EMBL" id="LT960614">
    <property type="protein sequence ID" value="SON57296.1"/>
    <property type="molecule type" value="Genomic_DNA"/>
</dbReference>
<dbReference type="AlphaFoldDB" id="A0A2C9DAK7"/>
<gene>
    <name evidence="2" type="ORF">HDIA_3755</name>
</gene>
<reference evidence="3" key="1">
    <citation type="submission" date="2017-09" db="EMBL/GenBank/DDBJ databases">
        <title>Genome sequence of Nannocystis excedens DSM 71.</title>
        <authorList>
            <person name="Blom J."/>
        </authorList>
    </citation>
    <scope>NUCLEOTIDE SEQUENCE [LARGE SCALE GENOMIC DNA]</scope>
    <source>
        <strain evidence="3">type strain: E19</strain>
    </source>
</reference>
<dbReference type="Pfam" id="PF13683">
    <property type="entry name" value="rve_3"/>
    <property type="match status" value="1"/>
</dbReference>
<dbReference type="GO" id="GO:0015074">
    <property type="term" value="P:DNA integration"/>
    <property type="evidence" value="ECO:0007669"/>
    <property type="project" value="InterPro"/>
</dbReference>
<keyword evidence="3" id="KW-1185">Reference proteome</keyword>
<dbReference type="PANTHER" id="PTHR47515">
    <property type="entry name" value="LOW CALCIUM RESPONSE LOCUS PROTEIN T"/>
    <property type="match status" value="1"/>
</dbReference>
<dbReference type="Proteomes" id="UP000223606">
    <property type="component" value="Chromosome 1"/>
</dbReference>
<sequence>MLNILDAFSRESLAIRINRKLNSTDVIDALTDLFILRGVPGHIRSDNGPEFIAKAVRDWIAAVGATTAFIEPGSPWENGYCESFNARLGDEFVNGEIFYSLGEAKVVIDSWRRHYNPERPHSSLGYKPPAPEVLLWPEPLNGKAATAKPTVAQRPTLHQDLHRTTLWGQTSRPNRPIRENAHGSEKSLTICRERTHICILVAPAHSQP</sequence>
<evidence type="ECO:0000313" key="2">
    <source>
        <dbReference type="EMBL" id="SON57296.1"/>
    </source>
</evidence>
<evidence type="ECO:0000313" key="3">
    <source>
        <dbReference type="Proteomes" id="UP000223606"/>
    </source>
</evidence>
<name>A0A2C9DAK7_9HYPH</name>